<evidence type="ECO:0008006" key="3">
    <source>
        <dbReference type="Google" id="ProtNLM"/>
    </source>
</evidence>
<dbReference type="Proteomes" id="UP000556700">
    <property type="component" value="Unassembled WGS sequence"/>
</dbReference>
<comment type="caution">
    <text evidence="1">The sequence shown here is derived from an EMBL/GenBank/DDBJ whole genome shotgun (WGS) entry which is preliminary data.</text>
</comment>
<dbReference type="RefSeq" id="WP_031457131.1">
    <property type="nucleotide sequence ID" value="NZ_CAIJDO010000138.1"/>
</dbReference>
<evidence type="ECO:0000313" key="2">
    <source>
        <dbReference type="Proteomes" id="UP000556700"/>
    </source>
</evidence>
<organism evidence="1 2">
    <name type="scientific">Flavobacterium chungangense</name>
    <dbReference type="NCBI Taxonomy" id="554283"/>
    <lineage>
        <taxon>Bacteria</taxon>
        <taxon>Pseudomonadati</taxon>
        <taxon>Bacteroidota</taxon>
        <taxon>Flavobacteriia</taxon>
        <taxon>Flavobacteriales</taxon>
        <taxon>Flavobacteriaceae</taxon>
        <taxon>Flavobacterium</taxon>
    </lineage>
</organism>
<gene>
    <name evidence="1" type="ORF">FLACHUCJ7_02047</name>
</gene>
<protein>
    <recommendedName>
        <fullName evidence="3">Outer membrane protein beta-barrel domain-containing protein</fullName>
    </recommendedName>
</protein>
<name>A0A6V6YZT4_9FLAO</name>
<proteinExistence type="predicted"/>
<reference evidence="1 2" key="1">
    <citation type="submission" date="2020-06" db="EMBL/GenBank/DDBJ databases">
        <authorList>
            <person name="Criscuolo A."/>
        </authorList>
    </citation>
    <scope>NUCLEOTIDE SEQUENCE [LARGE SCALE GENOMIC DNA]</scope>
    <source>
        <strain evidence="2">CIP 110025</strain>
    </source>
</reference>
<dbReference type="EMBL" id="CAIJDO010000138">
    <property type="protein sequence ID" value="CAD0004829.1"/>
    <property type="molecule type" value="Genomic_DNA"/>
</dbReference>
<sequence>MHTKTIYSSLLIGLLFSSLVYAQEKGIPITVSAFNQATSMPFSELLTSPIHPGIAVATELNYSKQPKHSRLFQTIGASYYYHRYLNQAVTVFSEMGYEYRFKPGIELSALLGVGYMRSFRNATEYAFENGSYSATKNTGTGRFAPSFSLETGYYLHPKSITSLKLFVRYQVWVEYPFSLGFIDLMPHNNLHLGVKFFIGANK</sequence>
<keyword evidence="2" id="KW-1185">Reference proteome</keyword>
<accession>A0A6V6YZT4</accession>
<dbReference type="AlphaFoldDB" id="A0A6V6YZT4"/>
<evidence type="ECO:0000313" key="1">
    <source>
        <dbReference type="EMBL" id="CAD0004829.1"/>
    </source>
</evidence>